<sequence length="202" mass="22468">MALVNCKECSGKVSDKAKVCPHCGNKLRPKTTTFTWIATVMIIAVGIQWILIVDRKPEATMPTAQEPAEIYTAPSNPFNANVKNIVSYIDRFNVDAALDFDVDINEGQNVVAENEQYRVLFETQENKIRFISVDIKRSTPCKFGKRIDKFKDYLLETGFNEALLTRNQSANADSFVDQSNGVKVTVICQHSGGSASVNITKL</sequence>
<comment type="caution">
    <text evidence="2">The sequence shown here is derived from an EMBL/GenBank/DDBJ whole genome shotgun (WGS) entry which is preliminary data.</text>
</comment>
<reference evidence="2 3" key="1">
    <citation type="submission" date="2024-09" db="EMBL/GenBank/DDBJ databases">
        <authorList>
            <person name="Zhang Y."/>
        </authorList>
    </citation>
    <scope>NUCLEOTIDE SEQUENCE [LARGE SCALE GENOMIC DNA]</scope>
    <source>
        <strain evidence="2 3">ZJ318</strain>
    </source>
</reference>
<feature type="transmembrane region" description="Helical" evidence="1">
    <location>
        <begin position="34"/>
        <end position="53"/>
    </location>
</feature>
<dbReference type="Proteomes" id="UP001576708">
    <property type="component" value="Unassembled WGS sequence"/>
</dbReference>
<evidence type="ECO:0000313" key="3">
    <source>
        <dbReference type="Proteomes" id="UP001576708"/>
    </source>
</evidence>
<keyword evidence="3" id="KW-1185">Reference proteome</keyword>
<evidence type="ECO:0000256" key="1">
    <source>
        <dbReference type="SAM" id="Phobius"/>
    </source>
</evidence>
<gene>
    <name evidence="2" type="ORF">ACE02W_08910</name>
</gene>
<keyword evidence="1" id="KW-1133">Transmembrane helix</keyword>
<protein>
    <recommendedName>
        <fullName evidence="4">Zinc-ribbon domain-containing protein</fullName>
    </recommendedName>
</protein>
<dbReference type="RefSeq" id="WP_342201409.1">
    <property type="nucleotide sequence ID" value="NZ_JBCATE010000002.1"/>
</dbReference>
<name>A0ABV4VHY3_9GAMM</name>
<organism evidence="2 3">
    <name type="scientific">Shewanella mangrovisoli</name>
    <dbReference type="NCBI Taxonomy" id="2864211"/>
    <lineage>
        <taxon>Bacteria</taxon>
        <taxon>Pseudomonadati</taxon>
        <taxon>Pseudomonadota</taxon>
        <taxon>Gammaproteobacteria</taxon>
        <taxon>Alteromonadales</taxon>
        <taxon>Shewanellaceae</taxon>
        <taxon>Shewanella</taxon>
    </lineage>
</organism>
<keyword evidence="1" id="KW-0472">Membrane</keyword>
<keyword evidence="1" id="KW-0812">Transmembrane</keyword>
<evidence type="ECO:0000313" key="2">
    <source>
        <dbReference type="EMBL" id="MFB2619919.1"/>
    </source>
</evidence>
<accession>A0ABV4VHY3</accession>
<evidence type="ECO:0008006" key="4">
    <source>
        <dbReference type="Google" id="ProtNLM"/>
    </source>
</evidence>
<proteinExistence type="predicted"/>
<dbReference type="EMBL" id="JBHFGU010000002">
    <property type="protein sequence ID" value="MFB2619919.1"/>
    <property type="molecule type" value="Genomic_DNA"/>
</dbReference>